<evidence type="ECO:0000256" key="4">
    <source>
        <dbReference type="ARBA" id="ARBA00023004"/>
    </source>
</evidence>
<evidence type="ECO:0000256" key="5">
    <source>
        <dbReference type="PIRSR" id="PIRSR602403-1"/>
    </source>
</evidence>
<comment type="cofactor">
    <cofactor evidence="1 5">
        <name>heme</name>
        <dbReference type="ChEBI" id="CHEBI:30413"/>
    </cofactor>
</comment>
<dbReference type="GO" id="GO:0004497">
    <property type="term" value="F:monooxygenase activity"/>
    <property type="evidence" value="ECO:0007669"/>
    <property type="project" value="UniProtKB-KW"/>
</dbReference>
<keyword evidence="6" id="KW-0560">Oxidoreductase</keyword>
<accession>A0A9P8A448</accession>
<dbReference type="Proteomes" id="UP000717515">
    <property type="component" value="Unassembled WGS sequence"/>
</dbReference>
<dbReference type="InterPro" id="IPR002403">
    <property type="entry name" value="Cyt_P450_E_grp-IV"/>
</dbReference>
<dbReference type="GO" id="GO:0020037">
    <property type="term" value="F:heme binding"/>
    <property type="evidence" value="ECO:0007669"/>
    <property type="project" value="InterPro"/>
</dbReference>
<name>A0A9P8A448_MORAP</name>
<comment type="caution">
    <text evidence="8">The sequence shown here is derived from an EMBL/GenBank/DDBJ whole genome shotgun (WGS) entry which is preliminary data.</text>
</comment>
<dbReference type="AlphaFoldDB" id="A0A9P8A448"/>
<evidence type="ECO:0000256" key="7">
    <source>
        <dbReference type="SAM" id="MobiDB-lite"/>
    </source>
</evidence>
<keyword evidence="6" id="KW-0503">Monooxygenase</keyword>
<dbReference type="PROSITE" id="PS00086">
    <property type="entry name" value="CYTOCHROME_P450"/>
    <property type="match status" value="1"/>
</dbReference>
<evidence type="ECO:0000313" key="8">
    <source>
        <dbReference type="EMBL" id="KAG9322485.1"/>
    </source>
</evidence>
<dbReference type="InterPro" id="IPR001128">
    <property type="entry name" value="Cyt_P450"/>
</dbReference>
<keyword evidence="4 5" id="KW-0408">Iron</keyword>
<dbReference type="SUPFAM" id="SSF48264">
    <property type="entry name" value="Cytochrome P450"/>
    <property type="match status" value="1"/>
</dbReference>
<proteinExistence type="inferred from homology"/>
<dbReference type="EMBL" id="JAIFTL010000143">
    <property type="protein sequence ID" value="KAG9322485.1"/>
    <property type="molecule type" value="Genomic_DNA"/>
</dbReference>
<evidence type="ECO:0000256" key="3">
    <source>
        <dbReference type="ARBA" id="ARBA00022723"/>
    </source>
</evidence>
<evidence type="ECO:0000256" key="2">
    <source>
        <dbReference type="ARBA" id="ARBA00010617"/>
    </source>
</evidence>
<gene>
    <name evidence="8" type="ORF">KVV02_006648</name>
</gene>
<dbReference type="InterPro" id="IPR036396">
    <property type="entry name" value="Cyt_P450_sf"/>
</dbReference>
<evidence type="ECO:0000256" key="1">
    <source>
        <dbReference type="ARBA" id="ARBA00001971"/>
    </source>
</evidence>
<dbReference type="Gene3D" id="1.10.630.10">
    <property type="entry name" value="Cytochrome P450"/>
    <property type="match status" value="1"/>
</dbReference>
<feature type="binding site" description="axial binding residue" evidence="5">
    <location>
        <position position="155"/>
    </location>
    <ligand>
        <name>heme</name>
        <dbReference type="ChEBI" id="CHEBI:30413"/>
    </ligand>
    <ligandPart>
        <name>Fe</name>
        <dbReference type="ChEBI" id="CHEBI:18248"/>
    </ligandPart>
</feature>
<keyword evidence="3 5" id="KW-0479">Metal-binding</keyword>
<reference evidence="8" key="1">
    <citation type="submission" date="2021-07" db="EMBL/GenBank/DDBJ databases">
        <title>Draft genome of Mortierella alpina, strain LL118, isolated from an aspen leaf litter sample.</title>
        <authorList>
            <person name="Yang S."/>
            <person name="Vinatzer B.A."/>
        </authorList>
    </citation>
    <scope>NUCLEOTIDE SEQUENCE</scope>
    <source>
        <strain evidence="8">LL118</strain>
    </source>
</reference>
<protein>
    <recommendedName>
        <fullName evidence="10">Cytochrome P450</fullName>
    </recommendedName>
</protein>
<organism evidence="8 9">
    <name type="scientific">Mortierella alpina</name>
    <name type="common">Oleaginous fungus</name>
    <name type="synonym">Mortierella renispora</name>
    <dbReference type="NCBI Taxonomy" id="64518"/>
    <lineage>
        <taxon>Eukaryota</taxon>
        <taxon>Fungi</taxon>
        <taxon>Fungi incertae sedis</taxon>
        <taxon>Mucoromycota</taxon>
        <taxon>Mortierellomycotina</taxon>
        <taxon>Mortierellomycetes</taxon>
        <taxon>Mortierellales</taxon>
        <taxon>Mortierellaceae</taxon>
        <taxon>Mortierella</taxon>
    </lineage>
</organism>
<dbReference type="PANTHER" id="PTHR46206">
    <property type="entry name" value="CYTOCHROME P450"/>
    <property type="match status" value="1"/>
</dbReference>
<dbReference type="GO" id="GO:0016705">
    <property type="term" value="F:oxidoreductase activity, acting on paired donors, with incorporation or reduction of molecular oxygen"/>
    <property type="evidence" value="ECO:0007669"/>
    <property type="project" value="InterPro"/>
</dbReference>
<dbReference type="InterPro" id="IPR017972">
    <property type="entry name" value="Cyt_P450_CS"/>
</dbReference>
<evidence type="ECO:0008006" key="10">
    <source>
        <dbReference type="Google" id="ProtNLM"/>
    </source>
</evidence>
<evidence type="ECO:0000313" key="9">
    <source>
        <dbReference type="Proteomes" id="UP000717515"/>
    </source>
</evidence>
<feature type="region of interest" description="Disordered" evidence="7">
    <location>
        <begin position="24"/>
        <end position="53"/>
    </location>
</feature>
<sequence>YPEYIEPLFEEQLTVLNQISQEREEQRQEKLKTGEVASAKDFEGTPLDPKNDRDLTSAAVKRMVRMDSFIREYFRFRSQRASLAHMARKDVLLSNGITIRKGRKVMINVKSVHQSYDMQGEDPNEFRPWRFIGKSKAATKASTDFLPFGMGKHACPGRFLAVQELKTVGVLLVSRFSKIEMQDPSKKMKALLARLGTPVPTGLYFTNRRV</sequence>
<evidence type="ECO:0000256" key="6">
    <source>
        <dbReference type="RuleBase" id="RU000461"/>
    </source>
</evidence>
<feature type="non-terminal residue" evidence="8">
    <location>
        <position position="1"/>
    </location>
</feature>
<dbReference type="PRINTS" id="PR00465">
    <property type="entry name" value="EP450IV"/>
</dbReference>
<dbReference type="GO" id="GO:0005506">
    <property type="term" value="F:iron ion binding"/>
    <property type="evidence" value="ECO:0007669"/>
    <property type="project" value="InterPro"/>
</dbReference>
<comment type="similarity">
    <text evidence="2 6">Belongs to the cytochrome P450 family.</text>
</comment>
<dbReference type="Pfam" id="PF00067">
    <property type="entry name" value="p450"/>
    <property type="match status" value="1"/>
</dbReference>
<keyword evidence="5 6" id="KW-0349">Heme</keyword>